<proteinExistence type="predicted"/>
<protein>
    <submittedName>
        <fullName evidence="1">Uncharacterized protein</fullName>
    </submittedName>
</protein>
<dbReference type="Proteomes" id="UP000735302">
    <property type="component" value="Unassembled WGS sequence"/>
</dbReference>
<comment type="caution">
    <text evidence="1">The sequence shown here is derived from an EMBL/GenBank/DDBJ whole genome shotgun (WGS) entry which is preliminary data.</text>
</comment>
<gene>
    <name evidence="1" type="ORF">PoB_000764300</name>
</gene>
<keyword evidence="2" id="KW-1185">Reference proteome</keyword>
<evidence type="ECO:0000313" key="1">
    <source>
        <dbReference type="EMBL" id="GFN81137.1"/>
    </source>
</evidence>
<sequence length="97" mass="10994">MSIERKESDGRFYRLHSGDAPWPLGTSRRVYSSTDPELASCVSMADGPGPSQVQMSPIGKFHRLHPGDAAREYTVVYRRLQRSGLRMLRGVWKCARK</sequence>
<evidence type="ECO:0000313" key="2">
    <source>
        <dbReference type="Proteomes" id="UP000735302"/>
    </source>
</evidence>
<reference evidence="1 2" key="1">
    <citation type="journal article" date="2021" name="Elife">
        <title>Chloroplast acquisition without the gene transfer in kleptoplastic sea slugs, Plakobranchus ocellatus.</title>
        <authorList>
            <person name="Maeda T."/>
            <person name="Takahashi S."/>
            <person name="Yoshida T."/>
            <person name="Shimamura S."/>
            <person name="Takaki Y."/>
            <person name="Nagai Y."/>
            <person name="Toyoda A."/>
            <person name="Suzuki Y."/>
            <person name="Arimoto A."/>
            <person name="Ishii H."/>
            <person name="Satoh N."/>
            <person name="Nishiyama T."/>
            <person name="Hasebe M."/>
            <person name="Maruyama T."/>
            <person name="Minagawa J."/>
            <person name="Obokata J."/>
            <person name="Shigenobu S."/>
        </authorList>
    </citation>
    <scope>NUCLEOTIDE SEQUENCE [LARGE SCALE GENOMIC DNA]</scope>
</reference>
<dbReference type="AlphaFoldDB" id="A0AAV3YF94"/>
<name>A0AAV3YF94_9GAST</name>
<accession>A0AAV3YF94</accession>
<dbReference type="EMBL" id="BLXT01000880">
    <property type="protein sequence ID" value="GFN81137.1"/>
    <property type="molecule type" value="Genomic_DNA"/>
</dbReference>
<organism evidence="1 2">
    <name type="scientific">Plakobranchus ocellatus</name>
    <dbReference type="NCBI Taxonomy" id="259542"/>
    <lineage>
        <taxon>Eukaryota</taxon>
        <taxon>Metazoa</taxon>
        <taxon>Spiralia</taxon>
        <taxon>Lophotrochozoa</taxon>
        <taxon>Mollusca</taxon>
        <taxon>Gastropoda</taxon>
        <taxon>Heterobranchia</taxon>
        <taxon>Euthyneura</taxon>
        <taxon>Panpulmonata</taxon>
        <taxon>Sacoglossa</taxon>
        <taxon>Placobranchoidea</taxon>
        <taxon>Plakobranchidae</taxon>
        <taxon>Plakobranchus</taxon>
    </lineage>
</organism>